<evidence type="ECO:0000313" key="2">
    <source>
        <dbReference type="EMBL" id="MBB1244536.1"/>
    </source>
</evidence>
<reference evidence="3" key="1">
    <citation type="journal article" date="2020" name="Syst. Appl. Microbiol.">
        <title>Streptomyces alkaliterrae sp. nov., isolated from an alkaline soil, and emended descriptions of Streptomyces alkaliphilus, Streptomyces calidiresistens and Streptomyces durbertensis.</title>
        <authorList>
            <person name="Swiecimska M."/>
            <person name="Golinska P."/>
            <person name="Nouioui I."/>
            <person name="Wypij M."/>
            <person name="Rai M."/>
            <person name="Sangal V."/>
            <person name="Goodfellow M."/>
        </authorList>
    </citation>
    <scope>NUCLEOTIDE SEQUENCE [LARGE SCALE GENOMIC DNA]</scope>
    <source>
        <strain evidence="3">DSM 104538</strain>
    </source>
</reference>
<sequence>MAIVKNKFIVATAVVVIFAIGAGGFLLWRGGQEGPQSKKLCWGSISVEDVEGVVGISKASVVGREIALTRDGWQQCNVRIGSDRTLAFTISIDGITQNWPYAHRYLYDRQTIYGTALPIGGDLSGWVSERNAGVWLPDSCAEKFNTGDHPVALHLSFEQSYEQRGDVNALRKLMVNLAVATAERAGCSEEGYGSYANRLKRSEFREVPEGKECGLRRLAIRRSASQSQSIVNYIAGDLGSTWSCLLAVEGERGSEDPVTMTAFTLTGASQVLEDYKKRTAGSLVSVGSRESWGEWVYPKNAGSVIMRCQGREVLMAMEYPYEQTDDKLKIASQRATSQYLKKPRSIFNSFVASVSSRLDCRPVSP</sequence>
<keyword evidence="1" id="KW-1133">Transmembrane helix</keyword>
<gene>
    <name evidence="2" type="ORF">GL263_13315</name>
</gene>
<evidence type="ECO:0000313" key="3">
    <source>
        <dbReference type="Proteomes" id="UP000766698"/>
    </source>
</evidence>
<keyword evidence="1" id="KW-0472">Membrane</keyword>
<dbReference type="EMBL" id="WMLF01000166">
    <property type="protein sequence ID" value="MBB1244536.1"/>
    <property type="molecule type" value="Genomic_DNA"/>
</dbReference>
<evidence type="ECO:0000256" key="1">
    <source>
        <dbReference type="SAM" id="Phobius"/>
    </source>
</evidence>
<keyword evidence="3" id="KW-1185">Reference proteome</keyword>
<organism evidence="2 3">
    <name type="scientific">Streptomyces durbertensis</name>
    <dbReference type="NCBI Taxonomy" id="2448886"/>
    <lineage>
        <taxon>Bacteria</taxon>
        <taxon>Bacillati</taxon>
        <taxon>Actinomycetota</taxon>
        <taxon>Actinomycetes</taxon>
        <taxon>Kitasatosporales</taxon>
        <taxon>Streptomycetaceae</taxon>
        <taxon>Streptomyces</taxon>
    </lineage>
</organism>
<name>A0ABR6EGT5_9ACTN</name>
<dbReference type="Proteomes" id="UP000766698">
    <property type="component" value="Unassembled WGS sequence"/>
</dbReference>
<proteinExistence type="predicted"/>
<protein>
    <submittedName>
        <fullName evidence="2">Uncharacterized protein</fullName>
    </submittedName>
</protein>
<feature type="transmembrane region" description="Helical" evidence="1">
    <location>
        <begin position="7"/>
        <end position="28"/>
    </location>
</feature>
<accession>A0ABR6EGT5</accession>
<keyword evidence="1" id="KW-0812">Transmembrane</keyword>
<comment type="caution">
    <text evidence="2">The sequence shown here is derived from an EMBL/GenBank/DDBJ whole genome shotgun (WGS) entry which is preliminary data.</text>
</comment>
<dbReference type="RefSeq" id="WP_182855893.1">
    <property type="nucleotide sequence ID" value="NZ_WMLF01000166.1"/>
</dbReference>